<proteinExistence type="predicted"/>
<keyword evidence="1" id="KW-0812">Transmembrane</keyword>
<reference evidence="2 3" key="1">
    <citation type="submission" date="2019-03" db="EMBL/GenBank/DDBJ databases">
        <title>First draft genome of Liparis tanakae, snailfish: a comprehensive survey of snailfish specific genes.</title>
        <authorList>
            <person name="Kim W."/>
            <person name="Song I."/>
            <person name="Jeong J.-H."/>
            <person name="Kim D."/>
            <person name="Kim S."/>
            <person name="Ryu S."/>
            <person name="Song J.Y."/>
            <person name="Lee S.K."/>
        </authorList>
    </citation>
    <scope>NUCLEOTIDE SEQUENCE [LARGE SCALE GENOMIC DNA]</scope>
    <source>
        <tissue evidence="2">Muscle</tissue>
    </source>
</reference>
<keyword evidence="3" id="KW-1185">Reference proteome</keyword>
<organism evidence="2 3">
    <name type="scientific">Liparis tanakae</name>
    <name type="common">Tanaka's snailfish</name>
    <dbReference type="NCBI Taxonomy" id="230148"/>
    <lineage>
        <taxon>Eukaryota</taxon>
        <taxon>Metazoa</taxon>
        <taxon>Chordata</taxon>
        <taxon>Craniata</taxon>
        <taxon>Vertebrata</taxon>
        <taxon>Euteleostomi</taxon>
        <taxon>Actinopterygii</taxon>
        <taxon>Neopterygii</taxon>
        <taxon>Teleostei</taxon>
        <taxon>Neoteleostei</taxon>
        <taxon>Acanthomorphata</taxon>
        <taxon>Eupercaria</taxon>
        <taxon>Perciformes</taxon>
        <taxon>Cottioidei</taxon>
        <taxon>Cottales</taxon>
        <taxon>Liparidae</taxon>
        <taxon>Liparis</taxon>
    </lineage>
</organism>
<dbReference type="Proteomes" id="UP000314294">
    <property type="component" value="Unassembled WGS sequence"/>
</dbReference>
<evidence type="ECO:0000313" key="3">
    <source>
        <dbReference type="Proteomes" id="UP000314294"/>
    </source>
</evidence>
<dbReference type="AlphaFoldDB" id="A0A4Z2H188"/>
<evidence type="ECO:0000256" key="1">
    <source>
        <dbReference type="SAM" id="Phobius"/>
    </source>
</evidence>
<comment type="caution">
    <text evidence="2">The sequence shown here is derived from an EMBL/GenBank/DDBJ whole genome shotgun (WGS) entry which is preliminary data.</text>
</comment>
<protein>
    <submittedName>
        <fullName evidence="2">Uncharacterized protein</fullName>
    </submittedName>
</protein>
<keyword evidence="1" id="KW-0472">Membrane</keyword>
<dbReference type="EMBL" id="SRLO01000354">
    <property type="protein sequence ID" value="TNN59526.1"/>
    <property type="molecule type" value="Genomic_DNA"/>
</dbReference>
<keyword evidence="1" id="KW-1133">Transmembrane helix</keyword>
<evidence type="ECO:0000313" key="2">
    <source>
        <dbReference type="EMBL" id="TNN59526.1"/>
    </source>
</evidence>
<sequence length="103" mass="10998">MPPMLQTDGQYNTAPPCNGGLTTVLVGLTPTFTIVLFSREDHIYYIFPCCSIFKGTLTQRETLAPGLLAAGSTLQASKVTVKVTACRKRNVQGANDEKGSGFA</sequence>
<gene>
    <name evidence="2" type="ORF">EYF80_030250</name>
</gene>
<feature type="transmembrane region" description="Helical" evidence="1">
    <location>
        <begin position="20"/>
        <end position="37"/>
    </location>
</feature>
<name>A0A4Z2H188_9TELE</name>
<accession>A0A4Z2H188</accession>